<protein>
    <submittedName>
        <fullName evidence="1">Uncharacterized protein</fullName>
    </submittedName>
</protein>
<evidence type="ECO:0000313" key="2">
    <source>
        <dbReference type="Proteomes" id="UP001283361"/>
    </source>
</evidence>
<evidence type="ECO:0000313" key="1">
    <source>
        <dbReference type="EMBL" id="KAK3778072.1"/>
    </source>
</evidence>
<reference evidence="1" key="1">
    <citation type="journal article" date="2023" name="G3 (Bethesda)">
        <title>A reference genome for the long-term kleptoplast-retaining sea slug Elysia crispata morphotype clarki.</title>
        <authorList>
            <person name="Eastman K.E."/>
            <person name="Pendleton A.L."/>
            <person name="Shaikh M.A."/>
            <person name="Suttiyut T."/>
            <person name="Ogas R."/>
            <person name="Tomko P."/>
            <person name="Gavelis G."/>
            <person name="Widhalm J.R."/>
            <person name="Wisecaver J.H."/>
        </authorList>
    </citation>
    <scope>NUCLEOTIDE SEQUENCE</scope>
    <source>
        <strain evidence="1">ECLA1</strain>
    </source>
</reference>
<dbReference type="AlphaFoldDB" id="A0AAE0ZZE0"/>
<accession>A0AAE0ZZE0</accession>
<comment type="caution">
    <text evidence="1">The sequence shown here is derived from an EMBL/GenBank/DDBJ whole genome shotgun (WGS) entry which is preliminary data.</text>
</comment>
<dbReference type="EMBL" id="JAWDGP010003022">
    <property type="protein sequence ID" value="KAK3778072.1"/>
    <property type="molecule type" value="Genomic_DNA"/>
</dbReference>
<dbReference type="Proteomes" id="UP001283361">
    <property type="component" value="Unassembled WGS sequence"/>
</dbReference>
<name>A0AAE0ZZE0_9GAST</name>
<sequence length="68" mass="7219">MEVLILRHRNGMKASAGSDSPKTGVAGTSVELLVGSGCVCQHPTIYIHLVLDLLAAAGMYFCPEYILV</sequence>
<gene>
    <name evidence="1" type="ORF">RRG08_044688</name>
</gene>
<organism evidence="1 2">
    <name type="scientific">Elysia crispata</name>
    <name type="common">lettuce slug</name>
    <dbReference type="NCBI Taxonomy" id="231223"/>
    <lineage>
        <taxon>Eukaryota</taxon>
        <taxon>Metazoa</taxon>
        <taxon>Spiralia</taxon>
        <taxon>Lophotrochozoa</taxon>
        <taxon>Mollusca</taxon>
        <taxon>Gastropoda</taxon>
        <taxon>Heterobranchia</taxon>
        <taxon>Euthyneura</taxon>
        <taxon>Panpulmonata</taxon>
        <taxon>Sacoglossa</taxon>
        <taxon>Placobranchoidea</taxon>
        <taxon>Plakobranchidae</taxon>
        <taxon>Elysia</taxon>
    </lineage>
</organism>
<keyword evidence="2" id="KW-1185">Reference proteome</keyword>
<proteinExistence type="predicted"/>